<protein>
    <submittedName>
        <fullName evidence="1">Uncharacterized protein</fullName>
    </submittedName>
</protein>
<feature type="non-terminal residue" evidence="1">
    <location>
        <position position="1"/>
    </location>
</feature>
<evidence type="ECO:0000313" key="1">
    <source>
        <dbReference type="EMBL" id="KAG1895342.1"/>
    </source>
</evidence>
<proteinExistence type="predicted"/>
<evidence type="ECO:0000313" key="2">
    <source>
        <dbReference type="Proteomes" id="UP001195769"/>
    </source>
</evidence>
<dbReference type="Proteomes" id="UP001195769">
    <property type="component" value="Unassembled WGS sequence"/>
</dbReference>
<feature type="non-terminal residue" evidence="1">
    <location>
        <position position="58"/>
    </location>
</feature>
<dbReference type="AlphaFoldDB" id="A0AAD4DWL2"/>
<comment type="caution">
    <text evidence="1">The sequence shown here is derived from an EMBL/GenBank/DDBJ whole genome shotgun (WGS) entry which is preliminary data.</text>
</comment>
<organism evidence="1 2">
    <name type="scientific">Suillus fuscotomentosus</name>
    <dbReference type="NCBI Taxonomy" id="1912939"/>
    <lineage>
        <taxon>Eukaryota</taxon>
        <taxon>Fungi</taxon>
        <taxon>Dikarya</taxon>
        <taxon>Basidiomycota</taxon>
        <taxon>Agaricomycotina</taxon>
        <taxon>Agaricomycetes</taxon>
        <taxon>Agaricomycetidae</taxon>
        <taxon>Boletales</taxon>
        <taxon>Suillineae</taxon>
        <taxon>Suillaceae</taxon>
        <taxon>Suillus</taxon>
    </lineage>
</organism>
<dbReference type="RefSeq" id="XP_041220918.1">
    <property type="nucleotide sequence ID" value="XM_041373578.1"/>
</dbReference>
<accession>A0AAD4DWL2</accession>
<reference evidence="1" key="1">
    <citation type="journal article" date="2020" name="New Phytol.">
        <title>Comparative genomics reveals dynamic genome evolution in host specialist ectomycorrhizal fungi.</title>
        <authorList>
            <person name="Lofgren L.A."/>
            <person name="Nguyen N.H."/>
            <person name="Vilgalys R."/>
            <person name="Ruytinx J."/>
            <person name="Liao H.L."/>
            <person name="Branco S."/>
            <person name="Kuo A."/>
            <person name="LaButti K."/>
            <person name="Lipzen A."/>
            <person name="Andreopoulos W."/>
            <person name="Pangilinan J."/>
            <person name="Riley R."/>
            <person name="Hundley H."/>
            <person name="Na H."/>
            <person name="Barry K."/>
            <person name="Grigoriev I.V."/>
            <person name="Stajich J.E."/>
            <person name="Kennedy P.G."/>
        </authorList>
    </citation>
    <scope>NUCLEOTIDE SEQUENCE</scope>
    <source>
        <strain evidence="1">FC203</strain>
    </source>
</reference>
<keyword evidence="2" id="KW-1185">Reference proteome</keyword>
<dbReference type="EMBL" id="JABBWK010000067">
    <property type="protein sequence ID" value="KAG1895342.1"/>
    <property type="molecule type" value="Genomic_DNA"/>
</dbReference>
<name>A0AAD4DWL2_9AGAM</name>
<sequence>LARAFQKMLEDFGLTQKILAFNGDNATSNDMQTMKLDQLPNSFAKENRACCFNHTLQL</sequence>
<dbReference type="GeneID" id="64667876"/>
<gene>
    <name evidence="1" type="ORF">F5891DRAFT_907859</name>
</gene>